<evidence type="ECO:0000256" key="1">
    <source>
        <dbReference type="SAM" id="Coils"/>
    </source>
</evidence>
<keyword evidence="1" id="KW-0175">Coiled coil</keyword>
<proteinExistence type="predicted"/>
<sequence length="117" mass="13516">MEKKLDSHDRLIKEVKASAEKNKVDIEQVEGQVESVLECEREIQEIKEKLISMESQPHIVGGEEKILKEINKALQRERKRNRVVINNLTEAEDTVEEIQSKVEQLLQEFAILPGEIV</sequence>
<evidence type="ECO:0000313" key="2">
    <source>
        <dbReference type="EMBL" id="KAJ8028333.1"/>
    </source>
</evidence>
<comment type="caution">
    <text evidence="2">The sequence shown here is derived from an EMBL/GenBank/DDBJ whole genome shotgun (WGS) entry which is preliminary data.</text>
</comment>
<gene>
    <name evidence="2" type="ORF">HOLleu_30536</name>
</gene>
<dbReference type="Proteomes" id="UP001152320">
    <property type="component" value="Chromosome 15"/>
</dbReference>
<dbReference type="EMBL" id="JAIZAY010000015">
    <property type="protein sequence ID" value="KAJ8028333.1"/>
    <property type="molecule type" value="Genomic_DNA"/>
</dbReference>
<evidence type="ECO:0000313" key="3">
    <source>
        <dbReference type="Proteomes" id="UP001152320"/>
    </source>
</evidence>
<keyword evidence="3" id="KW-1185">Reference proteome</keyword>
<reference evidence="2" key="1">
    <citation type="submission" date="2021-10" db="EMBL/GenBank/DDBJ databases">
        <title>Tropical sea cucumber genome reveals ecological adaptation and Cuvierian tubules defense mechanism.</title>
        <authorList>
            <person name="Chen T."/>
        </authorList>
    </citation>
    <scope>NUCLEOTIDE SEQUENCE</scope>
    <source>
        <strain evidence="2">Nanhai2018</strain>
        <tissue evidence="2">Muscle</tissue>
    </source>
</reference>
<protein>
    <submittedName>
        <fullName evidence="2">Uncharacterized protein</fullName>
    </submittedName>
</protein>
<accession>A0A9Q1GZR2</accession>
<name>A0A9Q1GZR2_HOLLE</name>
<organism evidence="2 3">
    <name type="scientific">Holothuria leucospilota</name>
    <name type="common">Black long sea cucumber</name>
    <name type="synonym">Mertensiothuria leucospilota</name>
    <dbReference type="NCBI Taxonomy" id="206669"/>
    <lineage>
        <taxon>Eukaryota</taxon>
        <taxon>Metazoa</taxon>
        <taxon>Echinodermata</taxon>
        <taxon>Eleutherozoa</taxon>
        <taxon>Echinozoa</taxon>
        <taxon>Holothuroidea</taxon>
        <taxon>Aspidochirotacea</taxon>
        <taxon>Aspidochirotida</taxon>
        <taxon>Holothuriidae</taxon>
        <taxon>Holothuria</taxon>
    </lineage>
</organism>
<feature type="coiled-coil region" evidence="1">
    <location>
        <begin position="36"/>
        <end position="108"/>
    </location>
</feature>
<dbReference type="AlphaFoldDB" id="A0A9Q1GZR2"/>